<dbReference type="InterPro" id="IPR001781">
    <property type="entry name" value="Znf_LIM"/>
</dbReference>
<evidence type="ECO:0000256" key="5">
    <source>
        <dbReference type="SAM" id="MobiDB-lite"/>
    </source>
</evidence>
<protein>
    <submittedName>
        <fullName evidence="7">Enolase-phosphatase e1</fullName>
    </submittedName>
</protein>
<keyword evidence="3 4" id="KW-0440">LIM domain</keyword>
<gene>
    <name evidence="7" type="ORF">M0813_07658</name>
</gene>
<keyword evidence="1 4" id="KW-0479">Metal-binding</keyword>
<proteinExistence type="predicted"/>
<feature type="region of interest" description="Disordered" evidence="5">
    <location>
        <begin position="91"/>
        <end position="144"/>
    </location>
</feature>
<keyword evidence="2 4" id="KW-0862">Zinc</keyword>
<dbReference type="Pfam" id="PF00412">
    <property type="entry name" value="LIM"/>
    <property type="match status" value="1"/>
</dbReference>
<name>A0ABQ8XDJ2_9EUKA</name>
<dbReference type="EMBL" id="JAOAOG010000319">
    <property type="protein sequence ID" value="KAJ6229698.1"/>
    <property type="molecule type" value="Genomic_DNA"/>
</dbReference>
<sequence length="144" mass="17574">MFNVKREKCYHCNKTVYAMEKLSCENKVFHKRCLRCKQCNKLLSTGNYKYIEGKFYCGPHFKQIFLSIGHYSAFSDEKSKQKKVEKKVEEKKEEVKQEEVKQEEEKQEEVKQEEEKQEEEKQEEEKQEEEKQEEEQEEVQQEEN</sequence>
<evidence type="ECO:0000256" key="4">
    <source>
        <dbReference type="PROSITE-ProRule" id="PRU00125"/>
    </source>
</evidence>
<dbReference type="PROSITE" id="PS50023">
    <property type="entry name" value="LIM_DOMAIN_2"/>
    <property type="match status" value="1"/>
</dbReference>
<feature type="compositionally biased region" description="Acidic residues" evidence="5">
    <location>
        <begin position="115"/>
        <end position="144"/>
    </location>
</feature>
<dbReference type="SMART" id="SM00132">
    <property type="entry name" value="LIM"/>
    <property type="match status" value="1"/>
</dbReference>
<feature type="domain" description="LIM zinc-binding" evidence="6">
    <location>
        <begin position="7"/>
        <end position="67"/>
    </location>
</feature>
<feature type="compositionally biased region" description="Basic and acidic residues" evidence="5">
    <location>
        <begin position="91"/>
        <end position="114"/>
    </location>
</feature>
<dbReference type="Proteomes" id="UP001150062">
    <property type="component" value="Unassembled WGS sequence"/>
</dbReference>
<accession>A0ABQ8XDJ2</accession>
<comment type="caution">
    <text evidence="7">The sequence shown here is derived from an EMBL/GenBank/DDBJ whole genome shotgun (WGS) entry which is preliminary data.</text>
</comment>
<evidence type="ECO:0000313" key="8">
    <source>
        <dbReference type="Proteomes" id="UP001150062"/>
    </source>
</evidence>
<keyword evidence="8" id="KW-1185">Reference proteome</keyword>
<dbReference type="CDD" id="cd09358">
    <property type="entry name" value="LIM_Mical_like"/>
    <property type="match status" value="1"/>
</dbReference>
<reference evidence="7" key="1">
    <citation type="submission" date="2022-08" db="EMBL/GenBank/DDBJ databases">
        <title>Novel sulfate-reducing endosymbionts in the free-living metamonad Anaeramoeba.</title>
        <authorList>
            <person name="Jerlstrom-Hultqvist J."/>
            <person name="Cepicka I."/>
            <person name="Gallot-Lavallee L."/>
            <person name="Salas-Leiva D."/>
            <person name="Curtis B.A."/>
            <person name="Zahonova K."/>
            <person name="Pipaliya S."/>
            <person name="Dacks J."/>
            <person name="Roger A.J."/>
        </authorList>
    </citation>
    <scope>NUCLEOTIDE SEQUENCE</scope>
    <source>
        <strain evidence="7">Schooner1</strain>
    </source>
</reference>
<dbReference type="PROSITE" id="PS00478">
    <property type="entry name" value="LIM_DOMAIN_1"/>
    <property type="match status" value="1"/>
</dbReference>
<evidence type="ECO:0000313" key="7">
    <source>
        <dbReference type="EMBL" id="KAJ6229698.1"/>
    </source>
</evidence>
<evidence type="ECO:0000259" key="6">
    <source>
        <dbReference type="PROSITE" id="PS50023"/>
    </source>
</evidence>
<evidence type="ECO:0000256" key="1">
    <source>
        <dbReference type="ARBA" id="ARBA00022723"/>
    </source>
</evidence>
<organism evidence="7 8">
    <name type="scientific">Anaeramoeba flamelloides</name>
    <dbReference type="NCBI Taxonomy" id="1746091"/>
    <lineage>
        <taxon>Eukaryota</taxon>
        <taxon>Metamonada</taxon>
        <taxon>Anaeramoebidae</taxon>
        <taxon>Anaeramoeba</taxon>
    </lineage>
</organism>
<evidence type="ECO:0000256" key="3">
    <source>
        <dbReference type="ARBA" id="ARBA00023038"/>
    </source>
</evidence>
<dbReference type="Gene3D" id="2.10.110.10">
    <property type="entry name" value="Cysteine Rich Protein"/>
    <property type="match status" value="1"/>
</dbReference>
<dbReference type="SUPFAM" id="SSF57716">
    <property type="entry name" value="Glucocorticoid receptor-like (DNA-binding domain)"/>
    <property type="match status" value="2"/>
</dbReference>
<evidence type="ECO:0000256" key="2">
    <source>
        <dbReference type="ARBA" id="ARBA00022833"/>
    </source>
</evidence>
<dbReference type="PANTHER" id="PTHR24206">
    <property type="entry name" value="OS06G0237300 PROTEIN"/>
    <property type="match status" value="1"/>
</dbReference>